<comment type="caution">
    <text evidence="2">The sequence shown here is derived from an EMBL/GenBank/DDBJ whole genome shotgun (WGS) entry which is preliminary data.</text>
</comment>
<dbReference type="SUPFAM" id="SSF56399">
    <property type="entry name" value="ADP-ribosylation"/>
    <property type="match status" value="1"/>
</dbReference>
<evidence type="ECO:0000256" key="1">
    <source>
        <dbReference type="SAM" id="MobiDB-lite"/>
    </source>
</evidence>
<dbReference type="PANTHER" id="PTHR31681:SF51">
    <property type="entry name" value="PARP CATALYTIC DOMAIN-CONTAINING PROTEIN"/>
    <property type="match status" value="1"/>
</dbReference>
<protein>
    <submittedName>
        <fullName evidence="2">Uncharacterized protein</fullName>
    </submittedName>
</protein>
<reference evidence="2 3" key="1">
    <citation type="journal article" date="2023" name="G3 (Bethesda)">
        <title>A chromosome-length genome assembly and annotation of blackberry (Rubus argutus, cv. 'Hillquist').</title>
        <authorList>
            <person name="Bruna T."/>
            <person name="Aryal R."/>
            <person name="Dudchenko O."/>
            <person name="Sargent D.J."/>
            <person name="Mead D."/>
            <person name="Buti M."/>
            <person name="Cavallini A."/>
            <person name="Hytonen T."/>
            <person name="Andres J."/>
            <person name="Pham M."/>
            <person name="Weisz D."/>
            <person name="Mascagni F."/>
            <person name="Usai G."/>
            <person name="Natali L."/>
            <person name="Bassil N."/>
            <person name="Fernandez G.E."/>
            <person name="Lomsadze A."/>
            <person name="Armour M."/>
            <person name="Olukolu B."/>
            <person name="Poorten T."/>
            <person name="Britton C."/>
            <person name="Davik J."/>
            <person name="Ashrafi H."/>
            <person name="Aiden E.L."/>
            <person name="Borodovsky M."/>
            <person name="Worthington M."/>
        </authorList>
    </citation>
    <scope>NUCLEOTIDE SEQUENCE [LARGE SCALE GENOMIC DNA]</scope>
    <source>
        <strain evidence="2">PI 553951</strain>
    </source>
</reference>
<dbReference type="EMBL" id="JBEDUW010000006">
    <property type="protein sequence ID" value="KAK9920840.1"/>
    <property type="molecule type" value="Genomic_DNA"/>
</dbReference>
<evidence type="ECO:0000313" key="3">
    <source>
        <dbReference type="Proteomes" id="UP001457282"/>
    </source>
</evidence>
<proteinExistence type="predicted"/>
<evidence type="ECO:0000313" key="2">
    <source>
        <dbReference type="EMBL" id="KAK9920840.1"/>
    </source>
</evidence>
<sequence length="307" mass="34532">MVERCLIAASLAALVCHPSSTIKCFKPKPRSPQEDKLKDSKRHYSSPPKDPKRQVKEEEEEVVPSKPKKNLHPHNGSSSPSKPKKKKKPIKAVSEHVGKDQPSVGIVESIVRSGWVNGEVGLKIEKVLRVHHNKNVLQSFEEYRQDVKSIYKKGRILKKMERLVVDGNELLQFHGTTVTCSLGINGDTRICQRKCCQVCRMIASDFLGDVDGTMSFFDNSWRAHEKVSRECLKKRVCARTAIVMCRVIAGRIAHFHAHGLMDNEGGEFDSVMAWTGDQFSDSKELLVLNSEAVLPCFVIIYKVEKPS</sequence>
<dbReference type="PANTHER" id="PTHR31681">
    <property type="entry name" value="C2H2-LIKE ZINC FINGER PROTEIN"/>
    <property type="match status" value="1"/>
</dbReference>
<accession>A0AAW1W7I3</accession>
<dbReference type="Proteomes" id="UP001457282">
    <property type="component" value="Unassembled WGS sequence"/>
</dbReference>
<keyword evidence="3" id="KW-1185">Reference proteome</keyword>
<organism evidence="2 3">
    <name type="scientific">Rubus argutus</name>
    <name type="common">Southern blackberry</name>
    <dbReference type="NCBI Taxonomy" id="59490"/>
    <lineage>
        <taxon>Eukaryota</taxon>
        <taxon>Viridiplantae</taxon>
        <taxon>Streptophyta</taxon>
        <taxon>Embryophyta</taxon>
        <taxon>Tracheophyta</taxon>
        <taxon>Spermatophyta</taxon>
        <taxon>Magnoliopsida</taxon>
        <taxon>eudicotyledons</taxon>
        <taxon>Gunneridae</taxon>
        <taxon>Pentapetalae</taxon>
        <taxon>rosids</taxon>
        <taxon>fabids</taxon>
        <taxon>Rosales</taxon>
        <taxon>Rosaceae</taxon>
        <taxon>Rosoideae</taxon>
        <taxon>Rosoideae incertae sedis</taxon>
        <taxon>Rubus</taxon>
    </lineage>
</organism>
<name>A0AAW1W7I3_RUBAR</name>
<dbReference type="AlphaFoldDB" id="A0AAW1W7I3"/>
<dbReference type="Gene3D" id="3.90.228.10">
    <property type="match status" value="1"/>
</dbReference>
<gene>
    <name evidence="2" type="ORF">M0R45_029382</name>
</gene>
<feature type="region of interest" description="Disordered" evidence="1">
    <location>
        <begin position="22"/>
        <end position="98"/>
    </location>
</feature>